<proteinExistence type="predicted"/>
<evidence type="ECO:0000256" key="1">
    <source>
        <dbReference type="SAM" id="MobiDB-lite"/>
    </source>
</evidence>
<reference evidence="2 3" key="1">
    <citation type="journal article" date="2023" name="Nucleic Acids Res.">
        <title>The hologenome of Daphnia magna reveals possible DNA methylation and microbiome-mediated evolution of the host genome.</title>
        <authorList>
            <person name="Chaturvedi A."/>
            <person name="Li X."/>
            <person name="Dhandapani V."/>
            <person name="Marshall H."/>
            <person name="Kissane S."/>
            <person name="Cuenca-Cambronero M."/>
            <person name="Asole G."/>
            <person name="Calvet F."/>
            <person name="Ruiz-Romero M."/>
            <person name="Marangio P."/>
            <person name="Guigo R."/>
            <person name="Rago D."/>
            <person name="Mirbahai L."/>
            <person name="Eastwood N."/>
            <person name="Colbourne J.K."/>
            <person name="Zhou J."/>
            <person name="Mallon E."/>
            <person name="Orsini L."/>
        </authorList>
    </citation>
    <scope>NUCLEOTIDE SEQUENCE [LARGE SCALE GENOMIC DNA]</scope>
    <source>
        <strain evidence="2">LRV0_1</strain>
    </source>
</reference>
<dbReference type="EMBL" id="JAOYFB010000041">
    <property type="protein sequence ID" value="KAK4045177.1"/>
    <property type="molecule type" value="Genomic_DNA"/>
</dbReference>
<protein>
    <submittedName>
        <fullName evidence="2">Uncharacterized protein</fullName>
    </submittedName>
</protein>
<feature type="region of interest" description="Disordered" evidence="1">
    <location>
        <begin position="391"/>
        <end position="417"/>
    </location>
</feature>
<accession>A0ABR0B9B5</accession>
<name>A0ABR0B9B5_9CRUS</name>
<gene>
    <name evidence="2" type="ORF">OUZ56_032585</name>
</gene>
<dbReference type="Proteomes" id="UP001234178">
    <property type="component" value="Unassembled WGS sequence"/>
</dbReference>
<feature type="compositionally biased region" description="Basic and acidic residues" evidence="1">
    <location>
        <begin position="391"/>
        <end position="414"/>
    </location>
</feature>
<feature type="region of interest" description="Disordered" evidence="1">
    <location>
        <begin position="18"/>
        <end position="38"/>
    </location>
</feature>
<keyword evidence="3" id="KW-1185">Reference proteome</keyword>
<organism evidence="2 3">
    <name type="scientific">Daphnia magna</name>
    <dbReference type="NCBI Taxonomy" id="35525"/>
    <lineage>
        <taxon>Eukaryota</taxon>
        <taxon>Metazoa</taxon>
        <taxon>Ecdysozoa</taxon>
        <taxon>Arthropoda</taxon>
        <taxon>Crustacea</taxon>
        <taxon>Branchiopoda</taxon>
        <taxon>Diplostraca</taxon>
        <taxon>Cladocera</taxon>
        <taxon>Anomopoda</taxon>
        <taxon>Daphniidae</taxon>
        <taxon>Daphnia</taxon>
    </lineage>
</organism>
<sequence length="443" mass="47523">MPPIRSRPFTIRCGVRTDRQQATNSRRSRRPLRTQDPKKTVRFHRTVYRTSQMSLLAAVHTVDGGGFVRVEAPLGDGGAGAGHEFAEEMKIVDREEPQRQDFLRQKQVPQVGARVAARAAVAAAFRVEDAEVVLVLRLLDDHAPKAGERLAVAGVSRREHAVEHVDAGGDPFEQIPRGPDAHQVAGAGRIDLVGHRVERLVHARDRFADGEPAEGEPFEGEFGQLFRVALAEVGKASPLNDSKKGLRRLPRGGEGALRPAGRAGERLFDDALLRFAGRADVELHLDVGADEPLDADRLFRGEVVLGAVEVAAEGVPLLGELDEAVFSALCAAEGEGLEAAGVGQHRLFPLRKPVEAAVGVDRLGAGAEHQMVGVAEDDLGAGRGDFVHRERLHGAGGADRHERRQLDDGARRGEAGASRVAVLGEDLKAEVGRGARGVVHRSA</sequence>
<evidence type="ECO:0000313" key="2">
    <source>
        <dbReference type="EMBL" id="KAK4045177.1"/>
    </source>
</evidence>
<comment type="caution">
    <text evidence="2">The sequence shown here is derived from an EMBL/GenBank/DDBJ whole genome shotgun (WGS) entry which is preliminary data.</text>
</comment>
<evidence type="ECO:0000313" key="3">
    <source>
        <dbReference type="Proteomes" id="UP001234178"/>
    </source>
</evidence>